<dbReference type="Pfam" id="PF00300">
    <property type="entry name" value="His_Phos_1"/>
    <property type="match status" value="1"/>
</dbReference>
<accession>A0A2G1DHU0</accession>
<name>A0A2G1DHU0_9BACT</name>
<dbReference type="PANTHER" id="PTHR20935:SF1">
    <property type="entry name" value="SLL1549 PROTEIN"/>
    <property type="match status" value="1"/>
</dbReference>
<keyword evidence="5" id="KW-1185">Reference proteome</keyword>
<evidence type="ECO:0000256" key="1">
    <source>
        <dbReference type="ARBA" id="ARBA00022801"/>
    </source>
</evidence>
<reference evidence="4 5" key="1">
    <citation type="submission" date="2017-09" db="EMBL/GenBank/DDBJ databases">
        <title>Arcobacter canalis sp. nov., a new species isolated from a water canal contaminated with urban sewage.</title>
        <authorList>
            <person name="Perez-Cataluna A."/>
            <person name="Salas-Masso N."/>
            <person name="Figueras M.J."/>
        </authorList>
    </citation>
    <scope>NUCLEOTIDE SEQUENCE [LARGE SCALE GENOMIC DNA]</scope>
    <source>
        <strain evidence="4 5">F98-3</strain>
    </source>
</reference>
<feature type="binding site" evidence="2">
    <location>
        <position position="57"/>
    </location>
    <ligand>
        <name>substrate</name>
    </ligand>
</feature>
<organism evidence="4 5">
    <name type="scientific">Malaciobacter molluscorum LMG 25693</name>
    <dbReference type="NCBI Taxonomy" id="870501"/>
    <lineage>
        <taxon>Bacteria</taxon>
        <taxon>Pseudomonadati</taxon>
        <taxon>Campylobacterota</taxon>
        <taxon>Epsilonproteobacteria</taxon>
        <taxon>Campylobacterales</taxon>
        <taxon>Arcobacteraceae</taxon>
        <taxon>Malaciobacter</taxon>
    </lineage>
</organism>
<gene>
    <name evidence="3" type="primary">sixA1</name>
    <name evidence="3" type="ORF">AMOL_2040</name>
    <name evidence="4" type="ORF">CPU12_07235</name>
</gene>
<evidence type="ECO:0000313" key="4">
    <source>
        <dbReference type="EMBL" id="PHO18051.1"/>
    </source>
</evidence>
<dbReference type="InterPro" id="IPR013078">
    <property type="entry name" value="His_Pase_superF_clade-1"/>
</dbReference>
<keyword evidence="1" id="KW-0378">Hydrolase</keyword>
<dbReference type="KEGG" id="amol:AMOL_2040"/>
<protein>
    <submittedName>
        <fullName evidence="4">Phosphoglycerate mutase</fullName>
    </submittedName>
    <submittedName>
        <fullName evidence="3">Phosphohistidine phosphatase</fullName>
    </submittedName>
</protein>
<dbReference type="EMBL" id="NXFY01000009">
    <property type="protein sequence ID" value="PHO18051.1"/>
    <property type="molecule type" value="Genomic_DNA"/>
</dbReference>
<evidence type="ECO:0000256" key="2">
    <source>
        <dbReference type="PIRSR" id="PIRSR613078-2"/>
    </source>
</evidence>
<dbReference type="EMBL" id="CP032098">
    <property type="protein sequence ID" value="AXX92994.1"/>
    <property type="molecule type" value="Genomic_DNA"/>
</dbReference>
<dbReference type="GO" id="GO:0016787">
    <property type="term" value="F:hydrolase activity"/>
    <property type="evidence" value="ECO:0007669"/>
    <property type="project" value="UniProtKB-KW"/>
</dbReference>
<reference evidence="3 6" key="2">
    <citation type="submission" date="2018-08" db="EMBL/GenBank/DDBJ databases">
        <title>Complete genome of the Arcobacter molluscorum type strain LMG 25693.</title>
        <authorList>
            <person name="Miller W.G."/>
            <person name="Yee E."/>
            <person name="Bono J.L."/>
        </authorList>
    </citation>
    <scope>NUCLEOTIDE SEQUENCE [LARGE SCALE GENOMIC DNA]</scope>
    <source>
        <strain evidence="3 6">CECT 7696</strain>
    </source>
</reference>
<dbReference type="SUPFAM" id="SSF53254">
    <property type="entry name" value="Phosphoglycerate mutase-like"/>
    <property type="match status" value="1"/>
</dbReference>
<dbReference type="PANTHER" id="PTHR20935">
    <property type="entry name" value="PHOSPHOGLYCERATE MUTASE-RELATED"/>
    <property type="match status" value="1"/>
</dbReference>
<proteinExistence type="predicted"/>
<sequence length="158" mass="18288">MKTLYLMRHAQKEIDNTKDDYDIELTQEGITNTINFCKKLKEKNITIDMILTSPATRAEQTAQIIAEELNYDGIITRNEVIYKAFLNELLETLSYTYDNINSLFMVGHNPAIGTLAFKLTKLRENFEMGSIARIDFDCDSWLDINEENAKLIYFEKGI</sequence>
<evidence type="ECO:0000313" key="5">
    <source>
        <dbReference type="Proteomes" id="UP000221222"/>
    </source>
</evidence>
<evidence type="ECO:0000313" key="6">
    <source>
        <dbReference type="Proteomes" id="UP000262712"/>
    </source>
</evidence>
<dbReference type="CDD" id="cd07067">
    <property type="entry name" value="HP_PGM_like"/>
    <property type="match status" value="1"/>
</dbReference>
<dbReference type="InterPro" id="IPR051021">
    <property type="entry name" value="Mito_Ser/Thr_phosphatase"/>
</dbReference>
<dbReference type="Gene3D" id="3.40.50.1240">
    <property type="entry name" value="Phosphoglycerate mutase-like"/>
    <property type="match status" value="1"/>
</dbReference>
<dbReference type="RefSeq" id="WP_099342433.1">
    <property type="nucleotide sequence ID" value="NZ_CP032098.1"/>
</dbReference>
<dbReference type="Proteomes" id="UP000221222">
    <property type="component" value="Unassembled WGS sequence"/>
</dbReference>
<evidence type="ECO:0000313" key="3">
    <source>
        <dbReference type="EMBL" id="AXX92994.1"/>
    </source>
</evidence>
<dbReference type="InterPro" id="IPR029033">
    <property type="entry name" value="His_PPase_superfam"/>
</dbReference>
<dbReference type="AlphaFoldDB" id="A0A2G1DHU0"/>
<dbReference type="SMART" id="SM00855">
    <property type="entry name" value="PGAM"/>
    <property type="match status" value="1"/>
</dbReference>
<dbReference type="Proteomes" id="UP000262712">
    <property type="component" value="Chromosome"/>
</dbReference>